<keyword evidence="2" id="KW-1003">Cell membrane</keyword>
<dbReference type="InterPro" id="IPR017039">
    <property type="entry name" value="Virul_fac_BrkB"/>
</dbReference>
<dbReference type="OrthoDB" id="202693at2157"/>
<feature type="transmembrane region" description="Helical" evidence="6">
    <location>
        <begin position="84"/>
        <end position="109"/>
    </location>
</feature>
<evidence type="ECO:0000256" key="2">
    <source>
        <dbReference type="ARBA" id="ARBA00022475"/>
    </source>
</evidence>
<evidence type="ECO:0000313" key="8">
    <source>
        <dbReference type="Proteomes" id="UP000296706"/>
    </source>
</evidence>
<dbReference type="GO" id="GO:0005886">
    <property type="term" value="C:plasma membrane"/>
    <property type="evidence" value="ECO:0007669"/>
    <property type="project" value="UniProtKB-SubCell"/>
</dbReference>
<dbReference type="KEGG" id="hsn:DV733_12700"/>
<evidence type="ECO:0000256" key="4">
    <source>
        <dbReference type="ARBA" id="ARBA00022989"/>
    </source>
</evidence>
<feature type="transmembrane region" description="Helical" evidence="6">
    <location>
        <begin position="30"/>
        <end position="49"/>
    </location>
</feature>
<feature type="transmembrane region" description="Helical" evidence="6">
    <location>
        <begin position="218"/>
        <end position="251"/>
    </location>
</feature>
<dbReference type="GeneID" id="39848734"/>
<feature type="transmembrane region" description="Helical" evidence="6">
    <location>
        <begin position="191"/>
        <end position="212"/>
    </location>
</feature>
<evidence type="ECO:0000256" key="6">
    <source>
        <dbReference type="SAM" id="Phobius"/>
    </source>
</evidence>
<dbReference type="PIRSF" id="PIRSF035875">
    <property type="entry name" value="RNase_BN"/>
    <property type="match status" value="1"/>
</dbReference>
<evidence type="ECO:0000256" key="5">
    <source>
        <dbReference type="ARBA" id="ARBA00023136"/>
    </source>
</evidence>
<accession>A0A4D6HG63</accession>
<proteinExistence type="predicted"/>
<keyword evidence="4 6" id="KW-1133">Transmembrane helix</keyword>
<dbReference type="AlphaFoldDB" id="A0A4D6HG63"/>
<organism evidence="7 8">
    <name type="scientific">Halapricum salinum</name>
    <dbReference type="NCBI Taxonomy" id="1457250"/>
    <lineage>
        <taxon>Archaea</taxon>
        <taxon>Methanobacteriati</taxon>
        <taxon>Methanobacteriota</taxon>
        <taxon>Stenosarchaea group</taxon>
        <taxon>Halobacteria</taxon>
        <taxon>Halobacteriales</taxon>
        <taxon>Haloarculaceae</taxon>
        <taxon>Halapricum</taxon>
    </lineage>
</organism>
<dbReference type="RefSeq" id="WP_049994364.1">
    <property type="nucleotide sequence ID" value="NZ_CP031310.1"/>
</dbReference>
<dbReference type="Pfam" id="PF03631">
    <property type="entry name" value="Virul_fac_BrkB"/>
    <property type="match status" value="1"/>
</dbReference>
<evidence type="ECO:0000256" key="3">
    <source>
        <dbReference type="ARBA" id="ARBA00022692"/>
    </source>
</evidence>
<reference evidence="7 8" key="1">
    <citation type="journal article" date="2019" name="Nat. Commun.">
        <title>A new type of DNA phosphorothioation-based antiviral system in archaea.</title>
        <authorList>
            <person name="Xiong L."/>
            <person name="Liu S."/>
            <person name="Chen S."/>
            <person name="Xiao Y."/>
            <person name="Zhu B."/>
            <person name="Gao Y."/>
            <person name="Zhang Y."/>
            <person name="Chen B."/>
            <person name="Luo J."/>
            <person name="Deng Z."/>
            <person name="Chen X."/>
            <person name="Wang L."/>
            <person name="Chen S."/>
        </authorList>
    </citation>
    <scope>NUCLEOTIDE SEQUENCE [LARGE SCALE GENOMIC DNA]</scope>
    <source>
        <strain evidence="7 8">CBA1105</strain>
    </source>
</reference>
<comment type="subcellular location">
    <subcellularLocation>
        <location evidence="1">Cell membrane</location>
        <topology evidence="1">Multi-pass membrane protein</topology>
    </subcellularLocation>
</comment>
<gene>
    <name evidence="7" type="ORF">DV733_12700</name>
</gene>
<dbReference type="PANTHER" id="PTHR30213:SF0">
    <property type="entry name" value="UPF0761 MEMBRANE PROTEIN YIHY"/>
    <property type="match status" value="1"/>
</dbReference>
<name>A0A4D6HG63_9EURY</name>
<keyword evidence="5 6" id="KW-0472">Membrane</keyword>
<feature type="transmembrane region" description="Helical" evidence="6">
    <location>
        <begin position="130"/>
        <end position="152"/>
    </location>
</feature>
<dbReference type="Proteomes" id="UP000296706">
    <property type="component" value="Chromosome"/>
</dbReference>
<dbReference type="STRING" id="1457250.GCA_000755225_00348"/>
<keyword evidence="3 6" id="KW-0812">Transmembrane</keyword>
<sequence length="261" mass="27983">MGLVGDAASFLKAVALTAYREEIRYPAAALAYYGFVSFVPLLLLVVAVLGDQLTTQLARIAPTFLTPEVSDLIDQSLQTATHRISAGLLAVFVLVWSGVNFVGDVRAVVERIEGESRAGVHAWIRDAIGILGSIGAAILTITTTTVIFAYTGRGPLDFVAAFGSLWLLLTIMFLPLYVLPSTAITKSRDALPGATTTAFCWTVIHTGIQFYAINAGQFSVYGVLSGVLLILTSLYLAAATLFTGFIVNFQYHTNESPLGRR</sequence>
<keyword evidence="8" id="KW-1185">Reference proteome</keyword>
<evidence type="ECO:0000313" key="7">
    <source>
        <dbReference type="EMBL" id="QCC52032.1"/>
    </source>
</evidence>
<evidence type="ECO:0000256" key="1">
    <source>
        <dbReference type="ARBA" id="ARBA00004651"/>
    </source>
</evidence>
<dbReference type="PANTHER" id="PTHR30213">
    <property type="entry name" value="INNER MEMBRANE PROTEIN YHJD"/>
    <property type="match status" value="1"/>
</dbReference>
<feature type="transmembrane region" description="Helical" evidence="6">
    <location>
        <begin position="158"/>
        <end position="179"/>
    </location>
</feature>
<dbReference type="EMBL" id="CP031310">
    <property type="protein sequence ID" value="QCC52032.1"/>
    <property type="molecule type" value="Genomic_DNA"/>
</dbReference>
<protein>
    <submittedName>
        <fullName evidence="7">YihY/virulence factor BrkB family protein</fullName>
    </submittedName>
</protein>